<comment type="caution">
    <text evidence="1">The sequence shown here is derived from an EMBL/GenBank/DDBJ whole genome shotgun (WGS) entry which is preliminary data.</text>
</comment>
<protein>
    <submittedName>
        <fullName evidence="1">Uncharacterized protein</fullName>
    </submittedName>
</protein>
<name>A0ABT9W2F8_9BACI</name>
<proteinExistence type="predicted"/>
<evidence type="ECO:0000313" key="1">
    <source>
        <dbReference type="EMBL" id="MDQ0167426.1"/>
    </source>
</evidence>
<evidence type="ECO:0000313" key="2">
    <source>
        <dbReference type="Proteomes" id="UP001235840"/>
    </source>
</evidence>
<dbReference type="RefSeq" id="WP_307396338.1">
    <property type="nucleotide sequence ID" value="NZ_BAAADK010000001.1"/>
</dbReference>
<sequence>MKSEFFIDLCFIREQQEGSQFKKEIEATIKQLFTGKVNWSTELKRKENVDIVIVELNGIGKWQREEEIVQYLQASAPSLFLSWIQGYRIQVELKEDSGECLHCKKKEEIGV</sequence>
<keyword evidence="2" id="KW-1185">Reference proteome</keyword>
<organism evidence="1 2">
    <name type="scientific">Caldalkalibacillus horti</name>
    <dbReference type="NCBI Taxonomy" id="77523"/>
    <lineage>
        <taxon>Bacteria</taxon>
        <taxon>Bacillati</taxon>
        <taxon>Bacillota</taxon>
        <taxon>Bacilli</taxon>
        <taxon>Bacillales</taxon>
        <taxon>Bacillaceae</taxon>
        <taxon>Caldalkalibacillus</taxon>
    </lineage>
</organism>
<reference evidence="1 2" key="1">
    <citation type="submission" date="2023-07" db="EMBL/GenBank/DDBJ databases">
        <title>Genomic Encyclopedia of Type Strains, Phase IV (KMG-IV): sequencing the most valuable type-strain genomes for metagenomic binning, comparative biology and taxonomic classification.</title>
        <authorList>
            <person name="Goeker M."/>
        </authorList>
    </citation>
    <scope>NUCLEOTIDE SEQUENCE [LARGE SCALE GENOMIC DNA]</scope>
    <source>
        <strain evidence="1 2">DSM 12751</strain>
    </source>
</reference>
<accession>A0ABT9W2F8</accession>
<dbReference type="EMBL" id="JAUSTY010000016">
    <property type="protein sequence ID" value="MDQ0167426.1"/>
    <property type="molecule type" value="Genomic_DNA"/>
</dbReference>
<gene>
    <name evidence="1" type="ORF">J2S11_003351</name>
</gene>
<dbReference type="Proteomes" id="UP001235840">
    <property type="component" value="Unassembled WGS sequence"/>
</dbReference>